<feature type="transmembrane region" description="Helical" evidence="7">
    <location>
        <begin position="159"/>
        <end position="180"/>
    </location>
</feature>
<feature type="transmembrane region" description="Helical" evidence="7">
    <location>
        <begin position="214"/>
        <end position="237"/>
    </location>
</feature>
<feature type="transmembrane region" description="Helical" evidence="7">
    <location>
        <begin position="279"/>
        <end position="299"/>
    </location>
</feature>
<evidence type="ECO:0000256" key="3">
    <source>
        <dbReference type="ARBA" id="ARBA00022475"/>
    </source>
</evidence>
<dbReference type="SUPFAM" id="SSF161098">
    <property type="entry name" value="MetI-like"/>
    <property type="match status" value="1"/>
</dbReference>
<keyword evidence="4 7" id="KW-0812">Transmembrane</keyword>
<dbReference type="RefSeq" id="WP_343886504.1">
    <property type="nucleotide sequence ID" value="NZ_BAAAKI010000016.1"/>
</dbReference>
<dbReference type="EMBL" id="JBHSUA010000019">
    <property type="protein sequence ID" value="MFC6397258.1"/>
    <property type="molecule type" value="Genomic_DNA"/>
</dbReference>
<evidence type="ECO:0000313" key="10">
    <source>
        <dbReference type="Proteomes" id="UP001596266"/>
    </source>
</evidence>
<dbReference type="CDD" id="cd06261">
    <property type="entry name" value="TM_PBP2"/>
    <property type="match status" value="1"/>
</dbReference>
<feature type="transmembrane region" description="Helical" evidence="7">
    <location>
        <begin position="30"/>
        <end position="53"/>
    </location>
</feature>
<dbReference type="PANTHER" id="PTHR43744">
    <property type="entry name" value="ABC TRANSPORTER PERMEASE PROTEIN MG189-RELATED-RELATED"/>
    <property type="match status" value="1"/>
</dbReference>
<keyword evidence="10" id="KW-1185">Reference proteome</keyword>
<evidence type="ECO:0000256" key="6">
    <source>
        <dbReference type="ARBA" id="ARBA00023136"/>
    </source>
</evidence>
<comment type="similarity">
    <text evidence="7">Belongs to the binding-protein-dependent transport system permease family.</text>
</comment>
<gene>
    <name evidence="9" type="ORF">ACFP57_09735</name>
</gene>
<dbReference type="Proteomes" id="UP001596266">
    <property type="component" value="Unassembled WGS sequence"/>
</dbReference>
<dbReference type="Gene3D" id="1.10.3720.10">
    <property type="entry name" value="MetI-like"/>
    <property type="match status" value="1"/>
</dbReference>
<dbReference type="InterPro" id="IPR000515">
    <property type="entry name" value="MetI-like"/>
</dbReference>
<feature type="transmembrane region" description="Helical" evidence="7">
    <location>
        <begin position="128"/>
        <end position="147"/>
    </location>
</feature>
<keyword evidence="2 7" id="KW-0813">Transport</keyword>
<evidence type="ECO:0000256" key="7">
    <source>
        <dbReference type="RuleBase" id="RU363032"/>
    </source>
</evidence>
<proteinExistence type="inferred from homology"/>
<evidence type="ECO:0000256" key="5">
    <source>
        <dbReference type="ARBA" id="ARBA00022989"/>
    </source>
</evidence>
<feature type="transmembrane region" description="Helical" evidence="7">
    <location>
        <begin position="97"/>
        <end position="116"/>
    </location>
</feature>
<evidence type="ECO:0000256" key="1">
    <source>
        <dbReference type="ARBA" id="ARBA00004651"/>
    </source>
</evidence>
<dbReference type="Pfam" id="PF00528">
    <property type="entry name" value="BPD_transp_1"/>
    <property type="match status" value="1"/>
</dbReference>
<sequence>MSQDSLSTPVRDADLRKPQGLLSRMADPSFAVVSIGLLLTAMALIIYPLYFIVIASVSDPNLIQQGKVWFLPKGITLDGYRTLFANDAMVRGFANSLLYTSVGTFISVSIILATGYALSRKDMPGQKLVMILFVITMFFDGGLIARYLVVKQLHMLDTIWAVVLPGAVGVWNLIIARTFFQQNVPEELREAAQLDGSNDFNFFFRIALPMTKPLIVLMAMTHMVGYWNSYFDAMIYLSDEAKYPLQLVLRNVLIQSQASASMDTGSIDSYAAAQRLGELIKYAMIVVSTAPLLAIFPFMQKYFVKGAALGALK</sequence>
<evidence type="ECO:0000259" key="8">
    <source>
        <dbReference type="PROSITE" id="PS50928"/>
    </source>
</evidence>
<comment type="subcellular location">
    <subcellularLocation>
        <location evidence="1 7">Cell membrane</location>
        <topology evidence="1 7">Multi-pass membrane protein</topology>
    </subcellularLocation>
</comment>
<protein>
    <submittedName>
        <fullName evidence="9">Carbohydrate ABC transporter permease</fullName>
    </submittedName>
</protein>
<keyword evidence="3" id="KW-1003">Cell membrane</keyword>
<evidence type="ECO:0000313" key="9">
    <source>
        <dbReference type="EMBL" id="MFC6397258.1"/>
    </source>
</evidence>
<reference evidence="10" key="1">
    <citation type="journal article" date="2019" name="Int. J. Syst. Evol. Microbiol.">
        <title>The Global Catalogue of Microorganisms (GCM) 10K type strain sequencing project: providing services to taxonomists for standard genome sequencing and annotation.</title>
        <authorList>
            <consortium name="The Broad Institute Genomics Platform"/>
            <consortium name="The Broad Institute Genome Sequencing Center for Infectious Disease"/>
            <person name="Wu L."/>
            <person name="Ma J."/>
        </authorList>
    </citation>
    <scope>NUCLEOTIDE SEQUENCE [LARGE SCALE GENOMIC DNA]</scope>
    <source>
        <strain evidence="10">CGMCC 1.15277</strain>
    </source>
</reference>
<dbReference type="PROSITE" id="PS50928">
    <property type="entry name" value="ABC_TM1"/>
    <property type="match status" value="1"/>
</dbReference>
<accession>A0ABW1X2I6</accession>
<keyword evidence="5 7" id="KW-1133">Transmembrane helix</keyword>
<organism evidence="9 10">
    <name type="scientific">Luteococcus sanguinis</name>
    <dbReference type="NCBI Taxonomy" id="174038"/>
    <lineage>
        <taxon>Bacteria</taxon>
        <taxon>Bacillati</taxon>
        <taxon>Actinomycetota</taxon>
        <taxon>Actinomycetes</taxon>
        <taxon>Propionibacteriales</taxon>
        <taxon>Propionibacteriaceae</taxon>
        <taxon>Luteococcus</taxon>
    </lineage>
</organism>
<name>A0ABW1X2I6_9ACTN</name>
<evidence type="ECO:0000256" key="4">
    <source>
        <dbReference type="ARBA" id="ARBA00022692"/>
    </source>
</evidence>
<comment type="caution">
    <text evidence="9">The sequence shown here is derived from an EMBL/GenBank/DDBJ whole genome shotgun (WGS) entry which is preliminary data.</text>
</comment>
<dbReference type="InterPro" id="IPR035906">
    <property type="entry name" value="MetI-like_sf"/>
</dbReference>
<dbReference type="PANTHER" id="PTHR43744:SF9">
    <property type="entry name" value="POLYGALACTURONAN_RHAMNOGALACTURONAN TRANSPORT SYSTEM PERMEASE PROTEIN YTCP"/>
    <property type="match status" value="1"/>
</dbReference>
<feature type="domain" description="ABC transmembrane type-1" evidence="8">
    <location>
        <begin position="93"/>
        <end position="297"/>
    </location>
</feature>
<keyword evidence="6 7" id="KW-0472">Membrane</keyword>
<evidence type="ECO:0000256" key="2">
    <source>
        <dbReference type="ARBA" id="ARBA00022448"/>
    </source>
</evidence>